<dbReference type="PATRIC" id="fig|45067.4.peg.1427"/>
<dbReference type="eggNOG" id="ENOG5031UTP">
    <property type="taxonomic scope" value="Bacteria"/>
</dbReference>
<evidence type="ECO:0000313" key="1">
    <source>
        <dbReference type="EMBL" id="KTD22098.1"/>
    </source>
</evidence>
<organism evidence="1 2">
    <name type="scientific">Legionella lansingensis</name>
    <dbReference type="NCBI Taxonomy" id="45067"/>
    <lineage>
        <taxon>Bacteria</taxon>
        <taxon>Pseudomonadati</taxon>
        <taxon>Pseudomonadota</taxon>
        <taxon>Gammaproteobacteria</taxon>
        <taxon>Legionellales</taxon>
        <taxon>Legionellaceae</taxon>
        <taxon>Legionella</taxon>
    </lineage>
</organism>
<dbReference type="RefSeq" id="WP_028373785.1">
    <property type="nucleotide sequence ID" value="NZ_CAAAJD010000026.1"/>
</dbReference>
<keyword evidence="2" id="KW-1185">Reference proteome</keyword>
<protein>
    <submittedName>
        <fullName evidence="1">Uncharacterized protein</fullName>
    </submittedName>
</protein>
<reference evidence="1 2" key="1">
    <citation type="submission" date="2015-11" db="EMBL/GenBank/DDBJ databases">
        <title>Genomic analysis of 38 Legionella species identifies large and diverse effector repertoires.</title>
        <authorList>
            <person name="Burstein D."/>
            <person name="Amaro F."/>
            <person name="Zusman T."/>
            <person name="Lifshitz Z."/>
            <person name="Cohen O."/>
            <person name="Gilbert J.A."/>
            <person name="Pupko T."/>
            <person name="Shuman H.A."/>
            <person name="Segal G."/>
        </authorList>
    </citation>
    <scope>NUCLEOTIDE SEQUENCE [LARGE SCALE GENOMIC DNA]</scope>
    <source>
        <strain evidence="1 2">ATCC 49751</strain>
    </source>
</reference>
<name>A0A0W0VPJ5_9GAMM</name>
<sequence>MPFKIDLLTKQTTKMWTFKKTDAALELQDLLDKGNRKGYIQRLTELTGDETNPHQFIRTRGEVYEMFDEGETATVPIKFEVKGPVITWFFIAPTDRTHQSFRDLVFNTAAKAHTHVKNACETYYRGTDSLHFKEMHLYPGEALFNHNHYRTADNSPITPVEVYEHLLAFCAQMEGKIFIPTAEERDGIILKFAIFWADYDLDIKYVAFSGIKGEGGLEKMLLQLKDIAIAGKLTPDQADRQLDEFFASEYGKSMFKLAEGFGFPENDKKKEDIKNFLKKNYRILYAQFAPKLEQEILLDKELESPKTFLSFSSGSRRSSPREEYCKSPDQILDEIDLMEYETFAADLTKHCRSINKQLLQDLEFEDFRKGILLYHALRTAQKVKKLTPEKGLRFHPDLITHELIEKMVEELPSLQLGSTEDNIGPTLLNRLLEWVQKAPPALDEWIKRVKVNGSRALGAELSQVRQENGAVDLRHAIPQGDRGKDSNIAEIDLDNVDLQKIFLPDVKTPSTGELEEIRQLKEHLSKEMKKIIQNQSSKNPFSKEVFQSKMAVIDTAFAVLSGKANLSALKCTIEKNKGWNSVSLQSSIKSSLEKSIEDVFSLGAKLTQENKNTHQVQRTLAFY</sequence>
<dbReference type="OrthoDB" id="5633541at2"/>
<dbReference type="AlphaFoldDB" id="A0A0W0VPJ5"/>
<dbReference type="EMBL" id="LNYI01000028">
    <property type="protein sequence ID" value="KTD22098.1"/>
    <property type="molecule type" value="Genomic_DNA"/>
</dbReference>
<gene>
    <name evidence="1" type="ORF">Llan_1361</name>
</gene>
<dbReference type="Proteomes" id="UP000054869">
    <property type="component" value="Unassembled WGS sequence"/>
</dbReference>
<comment type="caution">
    <text evidence="1">The sequence shown here is derived from an EMBL/GenBank/DDBJ whole genome shotgun (WGS) entry which is preliminary data.</text>
</comment>
<evidence type="ECO:0000313" key="2">
    <source>
        <dbReference type="Proteomes" id="UP000054869"/>
    </source>
</evidence>
<dbReference type="STRING" id="45067.Llan_1361"/>
<accession>A0A0W0VPJ5</accession>
<proteinExistence type="predicted"/>